<dbReference type="SUPFAM" id="SSF51126">
    <property type="entry name" value="Pectin lyase-like"/>
    <property type="match status" value="1"/>
</dbReference>
<proteinExistence type="predicted"/>
<keyword evidence="1" id="KW-0732">Signal</keyword>
<protein>
    <submittedName>
        <fullName evidence="2">Right-handed parallel beta-helix repeat-containing protein</fullName>
    </submittedName>
</protein>
<comment type="caution">
    <text evidence="2">The sequence shown here is derived from an EMBL/GenBank/DDBJ whole genome shotgun (WGS) entry which is preliminary data.</text>
</comment>
<name>A0A5N6AIK0_9ACTN</name>
<organism evidence="2 3">
    <name type="scientific">Streptomyces mimosae</name>
    <dbReference type="NCBI Taxonomy" id="2586635"/>
    <lineage>
        <taxon>Bacteria</taxon>
        <taxon>Bacillati</taxon>
        <taxon>Actinomycetota</taxon>
        <taxon>Actinomycetes</taxon>
        <taxon>Kitasatosporales</taxon>
        <taxon>Streptomycetaceae</taxon>
        <taxon>Streptomyces</taxon>
    </lineage>
</organism>
<dbReference type="InterPro" id="IPR006311">
    <property type="entry name" value="TAT_signal"/>
</dbReference>
<evidence type="ECO:0000313" key="3">
    <source>
        <dbReference type="Proteomes" id="UP000314251"/>
    </source>
</evidence>
<dbReference type="RefSeq" id="WP_139666706.1">
    <property type="nucleotide sequence ID" value="NZ_VDLY02000004.1"/>
</dbReference>
<feature type="signal peptide" evidence="1">
    <location>
        <begin position="1"/>
        <end position="37"/>
    </location>
</feature>
<dbReference type="EMBL" id="VDLY02000004">
    <property type="protein sequence ID" value="KAB8167690.1"/>
    <property type="molecule type" value="Genomic_DNA"/>
</dbReference>
<gene>
    <name evidence="2" type="ORF">FH607_006675</name>
</gene>
<dbReference type="AlphaFoldDB" id="A0A5N6AIK0"/>
<evidence type="ECO:0000256" key="1">
    <source>
        <dbReference type="SAM" id="SignalP"/>
    </source>
</evidence>
<keyword evidence="3" id="KW-1185">Reference proteome</keyword>
<dbReference type="Proteomes" id="UP000314251">
    <property type="component" value="Unassembled WGS sequence"/>
</dbReference>
<dbReference type="PROSITE" id="PS51318">
    <property type="entry name" value="TAT"/>
    <property type="match status" value="1"/>
</dbReference>
<dbReference type="InterPro" id="IPR011050">
    <property type="entry name" value="Pectin_lyase_fold/virulence"/>
</dbReference>
<accession>A0A5N6AIK0</accession>
<sequence>MGSRAALPSRARRRFALLAAALAAVLASGAGGLTAMADEATDTPSTSADPRPLACGDGSYDAEVTRNGNTWNAPGYSGSSMLEAMRAGVASLTPGRTSMESVVVRGSGDVPANQSLDLPSHTSLEVCGTLNVTGQMAATHAPIRVRNAQNVAIPYVENMHGAPYFGIFVQNAHNVAMGDITMELNGGLGIRVDNHGNTSQRTTNVSIDSATISGAGSHAVETYGVDGFTAGTITASSVGESGLLLNDTINANIGTIRATDVASGTGYAAFRMANRNGALNNYSTNIRVGEVIARGGGRGIFCVSQSGGAVIDRVDIADTGNNAILIENCYNVTIASQGGTISGGGEVRLAARTEFANNRDITLRGFTLVNSRLTENPCGENVTINITFQNSTDNSC</sequence>
<dbReference type="OrthoDB" id="2986171at2"/>
<evidence type="ECO:0000313" key="2">
    <source>
        <dbReference type="EMBL" id="KAB8167690.1"/>
    </source>
</evidence>
<feature type="chain" id="PRO_5024344537" evidence="1">
    <location>
        <begin position="38"/>
        <end position="396"/>
    </location>
</feature>
<reference evidence="2" key="1">
    <citation type="submission" date="2019-10" db="EMBL/GenBank/DDBJ databases">
        <title>Nonomuraea sp. nov., isolated from Phyllanthus amarus.</title>
        <authorList>
            <person name="Klykleung N."/>
            <person name="Tanasupawat S."/>
        </authorList>
    </citation>
    <scope>NUCLEOTIDE SEQUENCE [LARGE SCALE GENOMIC DNA]</scope>
    <source>
        <strain evidence="2">3MP-10</strain>
    </source>
</reference>